<protein>
    <recommendedName>
        <fullName evidence="10">Cation-dependent mannose-6-phosphate receptor</fullName>
    </recommendedName>
</protein>
<proteinExistence type="predicted"/>
<keyword evidence="9" id="KW-1185">Reference proteome</keyword>
<keyword evidence="3 7" id="KW-0732">Signal</keyword>
<feature type="chain" id="PRO_5043486470" description="Cation-dependent mannose-6-phosphate receptor" evidence="7">
    <location>
        <begin position="22"/>
        <end position="279"/>
    </location>
</feature>
<evidence type="ECO:0000256" key="5">
    <source>
        <dbReference type="ARBA" id="ARBA00023136"/>
    </source>
</evidence>
<feature type="transmembrane region" description="Helical" evidence="6">
    <location>
        <begin position="209"/>
        <end position="232"/>
    </location>
</feature>
<dbReference type="PANTHER" id="PTHR15071">
    <property type="entry name" value="MANNOSE-6-PHOSPHATE RECEPTOR FAMILY MEMBER"/>
    <property type="match status" value="1"/>
</dbReference>
<dbReference type="GO" id="GO:0000139">
    <property type="term" value="C:Golgi membrane"/>
    <property type="evidence" value="ECO:0007669"/>
    <property type="project" value="UniProtKB-SubCell"/>
</dbReference>
<reference evidence="8 9" key="1">
    <citation type="submission" date="2023-03" db="EMBL/GenBank/DDBJ databases">
        <title>Genome insight into feeding habits of ladybird beetles.</title>
        <authorList>
            <person name="Li H.-S."/>
            <person name="Huang Y.-H."/>
            <person name="Pang H."/>
        </authorList>
    </citation>
    <scope>NUCLEOTIDE SEQUENCE [LARGE SCALE GENOMIC DNA]</scope>
    <source>
        <strain evidence="8">SYSU_2023b</strain>
        <tissue evidence="8">Whole body</tissue>
    </source>
</reference>
<keyword evidence="4 6" id="KW-1133">Transmembrane helix</keyword>
<evidence type="ECO:0000256" key="1">
    <source>
        <dbReference type="ARBA" id="ARBA00004167"/>
    </source>
</evidence>
<dbReference type="PANTHER" id="PTHR15071:SF0">
    <property type="entry name" value="MANNOSE 6-PHOSPHATE RECEPTOR-LIKE PROTEIN 1"/>
    <property type="match status" value="1"/>
</dbReference>
<dbReference type="AlphaFoldDB" id="A0AAW1V5M6"/>
<sequence length="279" mass="31890">MMAQVLFQKLFLISLLYYVLCDDSEQCKMENPCICHFPDDKKIDISKLFANGTDKPENRFLEADRITADNITYRFFFHGCNDGKFKPIDYNIPLLDNITNTTTLTGSLLLYQSWINRLNNALELKGNLTVLGSADQIRYHVLGNQPEPYEMIFKNKVDGNITAAFRLICDRYEKPYIQIIDDPKSMQFTLNSPYACIIQEQEGSSFGKIFLITFLVICLLYFVGGACLLYFVRGARGLELIPNIDFWKKLPGLVKDGTLFIFGGCNTNYVSSSDAYDRI</sequence>
<evidence type="ECO:0008006" key="10">
    <source>
        <dbReference type="Google" id="ProtNLM"/>
    </source>
</evidence>
<evidence type="ECO:0000256" key="3">
    <source>
        <dbReference type="ARBA" id="ARBA00022729"/>
    </source>
</evidence>
<dbReference type="GO" id="GO:0005802">
    <property type="term" value="C:trans-Golgi network"/>
    <property type="evidence" value="ECO:0007669"/>
    <property type="project" value="TreeGrafter"/>
</dbReference>
<comment type="caution">
    <text evidence="8">The sequence shown here is derived from an EMBL/GenBank/DDBJ whole genome shotgun (WGS) entry which is preliminary data.</text>
</comment>
<dbReference type="EMBL" id="JARQZJ010000121">
    <property type="protein sequence ID" value="KAK9888123.1"/>
    <property type="molecule type" value="Genomic_DNA"/>
</dbReference>
<evidence type="ECO:0000256" key="6">
    <source>
        <dbReference type="SAM" id="Phobius"/>
    </source>
</evidence>
<accession>A0AAW1V5M6</accession>
<comment type="subcellular location">
    <subcellularLocation>
        <location evidence="1">Membrane</location>
        <topology evidence="1">Single-pass membrane protein</topology>
    </subcellularLocation>
</comment>
<gene>
    <name evidence="8" type="ORF">WA026_000395</name>
</gene>
<feature type="signal peptide" evidence="7">
    <location>
        <begin position="1"/>
        <end position="21"/>
    </location>
</feature>
<evidence type="ECO:0000256" key="7">
    <source>
        <dbReference type="SAM" id="SignalP"/>
    </source>
</evidence>
<evidence type="ECO:0000256" key="2">
    <source>
        <dbReference type="ARBA" id="ARBA00022692"/>
    </source>
</evidence>
<dbReference type="Proteomes" id="UP001431783">
    <property type="component" value="Unassembled WGS sequence"/>
</dbReference>
<evidence type="ECO:0000256" key="4">
    <source>
        <dbReference type="ARBA" id="ARBA00022989"/>
    </source>
</evidence>
<organism evidence="8 9">
    <name type="scientific">Henosepilachna vigintioctopunctata</name>
    <dbReference type="NCBI Taxonomy" id="420089"/>
    <lineage>
        <taxon>Eukaryota</taxon>
        <taxon>Metazoa</taxon>
        <taxon>Ecdysozoa</taxon>
        <taxon>Arthropoda</taxon>
        <taxon>Hexapoda</taxon>
        <taxon>Insecta</taxon>
        <taxon>Pterygota</taxon>
        <taxon>Neoptera</taxon>
        <taxon>Endopterygota</taxon>
        <taxon>Coleoptera</taxon>
        <taxon>Polyphaga</taxon>
        <taxon>Cucujiformia</taxon>
        <taxon>Coccinelloidea</taxon>
        <taxon>Coccinellidae</taxon>
        <taxon>Epilachninae</taxon>
        <taxon>Epilachnini</taxon>
        <taxon>Henosepilachna</taxon>
    </lineage>
</organism>
<dbReference type="Pfam" id="PF09451">
    <property type="entry name" value="ATG27"/>
    <property type="match status" value="1"/>
</dbReference>
<keyword evidence="2 6" id="KW-0812">Transmembrane</keyword>
<name>A0AAW1V5M6_9CUCU</name>
<keyword evidence="5 6" id="KW-0472">Membrane</keyword>
<dbReference type="InterPro" id="IPR018939">
    <property type="entry name" value="Autophagy-rel_prot_27"/>
</dbReference>
<evidence type="ECO:0000313" key="9">
    <source>
        <dbReference type="Proteomes" id="UP001431783"/>
    </source>
</evidence>
<evidence type="ECO:0000313" key="8">
    <source>
        <dbReference type="EMBL" id="KAK9888123.1"/>
    </source>
</evidence>